<comment type="caution">
    <text evidence="5">The sequence shown here is derived from an EMBL/GenBank/DDBJ whole genome shotgun (WGS) entry which is preliminary data.</text>
</comment>
<keyword evidence="1" id="KW-0489">Methyltransferase</keyword>
<accession>X0U8F6</accession>
<gene>
    <name evidence="5" type="ORF">S01H1_19767</name>
</gene>
<dbReference type="Pfam" id="PF01555">
    <property type="entry name" value="N6_N4_Mtase"/>
    <property type="match status" value="1"/>
</dbReference>
<dbReference type="GO" id="GO:0032259">
    <property type="term" value="P:methylation"/>
    <property type="evidence" value="ECO:0007669"/>
    <property type="project" value="UniProtKB-KW"/>
</dbReference>
<feature type="domain" description="DNA methylase N-4/N-6" evidence="4">
    <location>
        <begin position="103"/>
        <end position="177"/>
    </location>
</feature>
<dbReference type="EMBL" id="BARS01010722">
    <property type="protein sequence ID" value="GAF96647.1"/>
    <property type="molecule type" value="Genomic_DNA"/>
</dbReference>
<dbReference type="InterPro" id="IPR002941">
    <property type="entry name" value="DNA_methylase_N4/N6"/>
</dbReference>
<evidence type="ECO:0000256" key="3">
    <source>
        <dbReference type="SAM" id="MobiDB-lite"/>
    </source>
</evidence>
<evidence type="ECO:0000313" key="5">
    <source>
        <dbReference type="EMBL" id="GAF96647.1"/>
    </source>
</evidence>
<organism evidence="5">
    <name type="scientific">marine sediment metagenome</name>
    <dbReference type="NCBI Taxonomy" id="412755"/>
    <lineage>
        <taxon>unclassified sequences</taxon>
        <taxon>metagenomes</taxon>
        <taxon>ecological metagenomes</taxon>
    </lineage>
</organism>
<dbReference type="SUPFAM" id="SSF53335">
    <property type="entry name" value="S-adenosyl-L-methionine-dependent methyltransferases"/>
    <property type="match status" value="1"/>
</dbReference>
<dbReference type="Gene3D" id="3.40.50.150">
    <property type="entry name" value="Vaccinia Virus protein VP39"/>
    <property type="match status" value="1"/>
</dbReference>
<reference evidence="5" key="1">
    <citation type="journal article" date="2014" name="Front. Microbiol.">
        <title>High frequency of phylogenetically diverse reductive dehalogenase-homologous genes in deep subseafloor sedimentary metagenomes.</title>
        <authorList>
            <person name="Kawai M."/>
            <person name="Futagami T."/>
            <person name="Toyoda A."/>
            <person name="Takaki Y."/>
            <person name="Nishi S."/>
            <person name="Hori S."/>
            <person name="Arai W."/>
            <person name="Tsubouchi T."/>
            <person name="Morono Y."/>
            <person name="Uchiyama I."/>
            <person name="Ito T."/>
            <person name="Fujiyama A."/>
            <person name="Inagaki F."/>
            <person name="Takami H."/>
        </authorList>
    </citation>
    <scope>NUCLEOTIDE SEQUENCE</scope>
    <source>
        <strain evidence="5">Expedition CK06-06</strain>
    </source>
</reference>
<feature type="region of interest" description="Disordered" evidence="3">
    <location>
        <begin position="1"/>
        <end position="21"/>
    </location>
</feature>
<keyword evidence="2" id="KW-0808">Transferase</keyword>
<dbReference type="GO" id="GO:0003677">
    <property type="term" value="F:DNA binding"/>
    <property type="evidence" value="ECO:0007669"/>
    <property type="project" value="InterPro"/>
</dbReference>
<feature type="non-terminal residue" evidence="5">
    <location>
        <position position="1"/>
    </location>
</feature>
<dbReference type="PRINTS" id="PR00508">
    <property type="entry name" value="S21N4MTFRASE"/>
</dbReference>
<dbReference type="InterPro" id="IPR029063">
    <property type="entry name" value="SAM-dependent_MTases_sf"/>
</dbReference>
<evidence type="ECO:0000256" key="2">
    <source>
        <dbReference type="ARBA" id="ARBA00022679"/>
    </source>
</evidence>
<evidence type="ECO:0000256" key="1">
    <source>
        <dbReference type="ARBA" id="ARBA00022603"/>
    </source>
</evidence>
<evidence type="ECO:0000259" key="4">
    <source>
        <dbReference type="Pfam" id="PF01555"/>
    </source>
</evidence>
<dbReference type="GO" id="GO:0008170">
    <property type="term" value="F:N-methyltransferase activity"/>
    <property type="evidence" value="ECO:0007669"/>
    <property type="project" value="InterPro"/>
</dbReference>
<dbReference type="InterPro" id="IPR001091">
    <property type="entry name" value="RM_Methyltransferase"/>
</dbReference>
<name>X0U8F6_9ZZZZ</name>
<protein>
    <recommendedName>
        <fullName evidence="4">DNA methylase N-4/N-6 domain-containing protein</fullName>
    </recommendedName>
</protein>
<proteinExistence type="predicted"/>
<sequence length="191" mass="21031">GANVRQPVTGETNSTQGRFPSNFVMSHHEECELKDGTETVDAYSCHPECPVKMLDEQSGLLKRGGDCTNSGYQDKYVGGKVKQIVDTFKPKDAGGASRFFYTAKPSKKEKNAGCDTNNHPTVKSKKLMSYLIRMITPPGGTILDPFTGSGSTGIAALEEGFKFFGIEKEEEYTKIAKARLEYTLTQLKRED</sequence>
<dbReference type="AlphaFoldDB" id="X0U8F6"/>
<feature type="compositionally biased region" description="Polar residues" evidence="3">
    <location>
        <begin position="9"/>
        <end position="19"/>
    </location>
</feature>